<dbReference type="InterPro" id="IPR006016">
    <property type="entry name" value="UspA"/>
</dbReference>
<organism evidence="2 3">
    <name type="scientific">Rhizobium lentis</name>
    <dbReference type="NCBI Taxonomy" id="1138194"/>
    <lineage>
        <taxon>Bacteria</taxon>
        <taxon>Pseudomonadati</taxon>
        <taxon>Pseudomonadota</taxon>
        <taxon>Alphaproteobacteria</taxon>
        <taxon>Hyphomicrobiales</taxon>
        <taxon>Rhizobiaceae</taxon>
        <taxon>Rhizobium/Agrobacterium group</taxon>
        <taxon>Rhizobium</taxon>
    </lineage>
</organism>
<keyword evidence="3" id="KW-1185">Reference proteome</keyword>
<evidence type="ECO:0000313" key="3">
    <source>
        <dbReference type="Proteomes" id="UP000528824"/>
    </source>
</evidence>
<reference evidence="2 3" key="1">
    <citation type="submission" date="2020-08" db="EMBL/GenBank/DDBJ databases">
        <title>Genomic Encyclopedia of Type Strains, Phase IV (KMG-V): Genome sequencing to study the core and pangenomes of soil and plant-associated prokaryotes.</title>
        <authorList>
            <person name="Whitman W."/>
        </authorList>
    </citation>
    <scope>NUCLEOTIDE SEQUENCE [LARGE SCALE GENOMIC DNA]</scope>
    <source>
        <strain evidence="2 3">SEMIA 4034</strain>
    </source>
</reference>
<dbReference type="Gene3D" id="3.40.50.12370">
    <property type="match status" value="1"/>
</dbReference>
<proteinExistence type="predicted"/>
<dbReference type="SUPFAM" id="SSF52402">
    <property type="entry name" value="Adenine nucleotide alpha hydrolases-like"/>
    <property type="match status" value="1"/>
</dbReference>
<dbReference type="Proteomes" id="UP000528824">
    <property type="component" value="Unassembled WGS sequence"/>
</dbReference>
<gene>
    <name evidence="2" type="ORF">GGI59_003040</name>
</gene>
<dbReference type="RefSeq" id="WP_312862802.1">
    <property type="nucleotide sequence ID" value="NZ_JACHBB010000005.1"/>
</dbReference>
<comment type="caution">
    <text evidence="2">The sequence shown here is derived from an EMBL/GenBank/DDBJ whole genome shotgun (WGS) entry which is preliminary data.</text>
</comment>
<dbReference type="AlphaFoldDB" id="A0A7W8XDP6"/>
<evidence type="ECO:0000259" key="1">
    <source>
        <dbReference type="Pfam" id="PF00582"/>
    </source>
</evidence>
<protein>
    <submittedName>
        <fullName evidence="2">Nucleotide-binding universal stress UspA family protein</fullName>
    </submittedName>
</protein>
<feature type="domain" description="UspA" evidence="1">
    <location>
        <begin position="57"/>
        <end position="114"/>
    </location>
</feature>
<accession>A0A7W8XDP6</accession>
<dbReference type="EMBL" id="JACHBC010000005">
    <property type="protein sequence ID" value="MBB5561365.1"/>
    <property type="molecule type" value="Genomic_DNA"/>
</dbReference>
<sequence length="144" mass="15917">MNSWKPHDHAQRAVVAARRWLAAANRVTVLCVNDKPDGSYQFTARKVLKQLGLDGDVIAIAGSRSVGETILDFAKVANATCLLIGAFKHGYFLNLLLGRVTRYLLSHSTLPMMMKALAVGCRHLTTWHEPLDRLLAIVDTLIHS</sequence>
<name>A0A7W8XDP6_9HYPH</name>
<dbReference type="Pfam" id="PF00582">
    <property type="entry name" value="Usp"/>
    <property type="match status" value="1"/>
</dbReference>
<evidence type="ECO:0000313" key="2">
    <source>
        <dbReference type="EMBL" id="MBB5561365.1"/>
    </source>
</evidence>
<dbReference type="CDD" id="cd00293">
    <property type="entry name" value="USP-like"/>
    <property type="match status" value="1"/>
</dbReference>